<feature type="domain" description="N,N-dimethylformamidase beta subunit-like C-terminal" evidence="1">
    <location>
        <begin position="79"/>
        <end position="533"/>
    </location>
</feature>
<accession>A0A939DIR6</accession>
<proteinExistence type="predicted"/>
<dbReference type="SUPFAM" id="SSF52317">
    <property type="entry name" value="Class I glutamine amidotransferase-like"/>
    <property type="match status" value="1"/>
</dbReference>
<dbReference type="AlphaFoldDB" id="A0A939DIR6"/>
<sequence>MKRRTVLGGIGGLVACSALGTSSSTLQGLEQNKESRMKAPQFYPDKVCAFPGDEVAVHASYNGDSCRLVITRVAAKEEHVATLEGLAIDAHATAPDAGRDGCQWPRAFSFTVGSDWLPGYYDLKLEGRDGEYTRHFICVKRALDASAASAVLVLSTSTYQAYNYWGGANAYAHVEKLLSGELSPEDARDQALGVLSLNRPYAQGMFAPPPGMPRLISIAPRDFGEPGVLGDMDWFAKHQPTPYDGSAGYLGKWEHKFAAWCERNGYDIDYLTDHDFETGEDVLSRYGTVILAGHSEYWSGRQRDSLDAYVEAGGHLAVFSGNTGYWKVRWESDATRLVCHKWKGEENDPLFSDPSGKRDATHLWSHPAFGRSEAEVTGLSFLYGGYHRLGMCVARGAAAYTVYHDKHWALDGTDLFYGDQIGGDVPLIGYENDGCPIRFGKDGLPKPDGGIGIPDNLEIIAMAPATPFEPPENPFPFMIPPEKPDILARVAYGEANSDTRARLARGHVVMASFEKGRGEVFNGGTTEWAHGLAAGNPYIEKITHNVLARFGVVRQPV</sequence>
<dbReference type="InterPro" id="IPR046540">
    <property type="entry name" value="DMFA2_C"/>
</dbReference>
<dbReference type="PROSITE" id="PS51257">
    <property type="entry name" value="PROKAR_LIPOPROTEIN"/>
    <property type="match status" value="1"/>
</dbReference>
<evidence type="ECO:0000313" key="3">
    <source>
        <dbReference type="Proteomes" id="UP000664303"/>
    </source>
</evidence>
<dbReference type="InterPro" id="IPR029062">
    <property type="entry name" value="Class_I_gatase-like"/>
</dbReference>
<dbReference type="Pfam" id="PF20254">
    <property type="entry name" value="DMFA2_C"/>
    <property type="match status" value="1"/>
</dbReference>
<dbReference type="RefSeq" id="WP_206562498.1">
    <property type="nucleotide sequence ID" value="NZ_JAFKCZ010000022.1"/>
</dbReference>
<name>A0A939DIR6_9GAMM</name>
<dbReference type="Gene3D" id="3.40.50.880">
    <property type="match status" value="1"/>
</dbReference>
<gene>
    <name evidence="2" type="ORF">JYP50_20825</name>
</gene>
<organism evidence="2 3">
    <name type="scientific">Parahaliea mediterranea</name>
    <dbReference type="NCBI Taxonomy" id="651086"/>
    <lineage>
        <taxon>Bacteria</taxon>
        <taxon>Pseudomonadati</taxon>
        <taxon>Pseudomonadota</taxon>
        <taxon>Gammaproteobacteria</taxon>
        <taxon>Cellvibrionales</taxon>
        <taxon>Halieaceae</taxon>
        <taxon>Parahaliea</taxon>
    </lineage>
</organism>
<evidence type="ECO:0000259" key="1">
    <source>
        <dbReference type="Pfam" id="PF20254"/>
    </source>
</evidence>
<comment type="caution">
    <text evidence="2">The sequence shown here is derived from an EMBL/GenBank/DDBJ whole genome shotgun (WGS) entry which is preliminary data.</text>
</comment>
<dbReference type="Proteomes" id="UP000664303">
    <property type="component" value="Unassembled WGS sequence"/>
</dbReference>
<evidence type="ECO:0000313" key="2">
    <source>
        <dbReference type="EMBL" id="MBN7799054.1"/>
    </source>
</evidence>
<reference evidence="2" key="1">
    <citation type="submission" date="2021-02" db="EMBL/GenBank/DDBJ databases">
        <title>PHA producing bacteria isolated from coastal sediment in Guangdong, Shenzhen.</title>
        <authorList>
            <person name="Zheng W."/>
            <person name="Yu S."/>
            <person name="Huang Y."/>
        </authorList>
    </citation>
    <scope>NUCLEOTIDE SEQUENCE</scope>
    <source>
        <strain evidence="2">TN14-10</strain>
    </source>
</reference>
<keyword evidence="3" id="KW-1185">Reference proteome</keyword>
<dbReference type="EMBL" id="JAFKCZ010000022">
    <property type="protein sequence ID" value="MBN7799054.1"/>
    <property type="molecule type" value="Genomic_DNA"/>
</dbReference>
<protein>
    <recommendedName>
        <fullName evidence="1">N,N-dimethylformamidase beta subunit-like C-terminal domain-containing protein</fullName>
    </recommendedName>
</protein>